<dbReference type="Proteomes" id="UP000051888">
    <property type="component" value="Unassembled WGS sequence"/>
</dbReference>
<accession>A0A0Q3WZY9</accession>
<evidence type="ECO:0000313" key="3">
    <source>
        <dbReference type="Proteomes" id="UP000051888"/>
    </source>
</evidence>
<evidence type="ECO:0000256" key="1">
    <source>
        <dbReference type="SAM" id="Phobius"/>
    </source>
</evidence>
<dbReference type="EMBL" id="LJJC01000004">
    <property type="protein sequence ID" value="KQL55077.1"/>
    <property type="molecule type" value="Genomic_DNA"/>
</dbReference>
<dbReference type="InterPro" id="IPR058724">
    <property type="entry name" value="YhzF"/>
</dbReference>
<organism evidence="2 3">
    <name type="scientific">Heyndrickxia shackletonii</name>
    <dbReference type="NCBI Taxonomy" id="157838"/>
    <lineage>
        <taxon>Bacteria</taxon>
        <taxon>Bacillati</taxon>
        <taxon>Bacillota</taxon>
        <taxon>Bacilli</taxon>
        <taxon>Bacillales</taxon>
        <taxon>Bacillaceae</taxon>
        <taxon>Heyndrickxia</taxon>
    </lineage>
</organism>
<keyword evidence="1" id="KW-0812">Transmembrane</keyword>
<comment type="caution">
    <text evidence="2">The sequence shown here is derived from an EMBL/GenBank/DDBJ whole genome shotgun (WGS) entry which is preliminary data.</text>
</comment>
<keyword evidence="1" id="KW-1133">Transmembrane helix</keyword>
<keyword evidence="1" id="KW-0472">Membrane</keyword>
<evidence type="ECO:0000313" key="2">
    <source>
        <dbReference type="EMBL" id="KQL55077.1"/>
    </source>
</evidence>
<protein>
    <submittedName>
        <fullName evidence="2">Uncharacterized protein</fullName>
    </submittedName>
</protein>
<gene>
    <name evidence="2" type="ORF">AN964_17230</name>
</gene>
<dbReference type="RefSeq" id="WP_055740871.1">
    <property type="nucleotide sequence ID" value="NZ_LJJC01000004.1"/>
</dbReference>
<name>A0A0Q3WZY9_9BACI</name>
<dbReference type="AlphaFoldDB" id="A0A0Q3WZY9"/>
<keyword evidence="3" id="KW-1185">Reference proteome</keyword>
<dbReference type="Pfam" id="PF26302">
    <property type="entry name" value="YhzF"/>
    <property type="match status" value="1"/>
</dbReference>
<feature type="transmembrane region" description="Helical" evidence="1">
    <location>
        <begin position="6"/>
        <end position="24"/>
    </location>
</feature>
<dbReference type="PATRIC" id="fig|157838.3.peg.3814"/>
<feature type="transmembrane region" description="Helical" evidence="1">
    <location>
        <begin position="44"/>
        <end position="63"/>
    </location>
</feature>
<proteinExistence type="predicted"/>
<sequence length="64" mass="7364">MAAITFFFFIISILLLAGMIYNILKHLQPGFYPPKRVLKQRVRLMAVGGILFGLLGFICMWIFN</sequence>
<reference evidence="2 3" key="1">
    <citation type="submission" date="2015-09" db="EMBL/GenBank/DDBJ databases">
        <title>Genome sequencing project for genomic taxonomy and phylogenomics of Bacillus-like bacteria.</title>
        <authorList>
            <person name="Liu B."/>
            <person name="Wang J."/>
            <person name="Zhu Y."/>
            <person name="Liu G."/>
            <person name="Chen Q."/>
            <person name="Chen Z."/>
            <person name="Lan J."/>
            <person name="Che J."/>
            <person name="Ge C."/>
            <person name="Shi H."/>
            <person name="Pan Z."/>
            <person name="Liu X."/>
        </authorList>
    </citation>
    <scope>NUCLEOTIDE SEQUENCE [LARGE SCALE GENOMIC DNA]</scope>
    <source>
        <strain evidence="2 3">LMG 18435</strain>
    </source>
</reference>